<proteinExistence type="predicted"/>
<comment type="caution">
    <text evidence="1">The sequence shown here is derived from an EMBL/GenBank/DDBJ whole genome shotgun (WGS) entry which is preliminary data.</text>
</comment>
<dbReference type="RefSeq" id="WP_369948544.1">
    <property type="nucleotide sequence ID" value="NZ_JBCLSH010000026.1"/>
</dbReference>
<gene>
    <name evidence="1" type="ORF">AALA52_07245</name>
</gene>
<sequence>MEVLNVGLGCMKKNELKIYSISRAANIENNEFLEENTPSSFVEEDLRESGIVDYIDTSHYEAFNDQALVNENPFYLTMDQNLENQQFDFIRKNFKL</sequence>
<name>A0ABV4D3C3_9LACT</name>
<keyword evidence="2" id="KW-1185">Reference proteome</keyword>
<dbReference type="Proteomes" id="UP001565283">
    <property type="component" value="Unassembled WGS sequence"/>
</dbReference>
<dbReference type="EMBL" id="JBCLSH010000026">
    <property type="protein sequence ID" value="MEY8444032.1"/>
    <property type="molecule type" value="Genomic_DNA"/>
</dbReference>
<reference evidence="1 2" key="1">
    <citation type="submission" date="2024-03" db="EMBL/GenBank/DDBJ databases">
        <title>Mouse gut bacterial collection (mGBC) of GemPharmatech.</title>
        <authorList>
            <person name="He Y."/>
            <person name="Dong L."/>
            <person name="Wu D."/>
            <person name="Gao X."/>
            <person name="Lin Z."/>
        </authorList>
    </citation>
    <scope>NUCLEOTIDE SEQUENCE [LARGE SCALE GENOMIC DNA]</scope>
    <source>
        <strain evidence="1 2">61-15</strain>
    </source>
</reference>
<protein>
    <submittedName>
        <fullName evidence="1">Uncharacterized protein</fullName>
    </submittedName>
</protein>
<organism evidence="1 2">
    <name type="scientific">Lactococcus ileimucosae</name>
    <dbReference type="NCBI Taxonomy" id="2941329"/>
    <lineage>
        <taxon>Bacteria</taxon>
        <taxon>Bacillati</taxon>
        <taxon>Bacillota</taxon>
        <taxon>Bacilli</taxon>
        <taxon>Lactobacillales</taxon>
        <taxon>Streptococcaceae</taxon>
        <taxon>Lactococcus</taxon>
    </lineage>
</organism>
<accession>A0ABV4D3C3</accession>
<evidence type="ECO:0000313" key="1">
    <source>
        <dbReference type="EMBL" id="MEY8444032.1"/>
    </source>
</evidence>
<evidence type="ECO:0000313" key="2">
    <source>
        <dbReference type="Proteomes" id="UP001565283"/>
    </source>
</evidence>